<evidence type="ECO:0000313" key="2">
    <source>
        <dbReference type="EMBL" id="AFZ81047.1"/>
    </source>
</evidence>
<name>L0AZM4_THEEQ</name>
<evidence type="ECO:0008006" key="4">
    <source>
        <dbReference type="Google" id="ProtNLM"/>
    </source>
</evidence>
<proteinExistence type="predicted"/>
<evidence type="ECO:0000256" key="1">
    <source>
        <dbReference type="SAM" id="SignalP"/>
    </source>
</evidence>
<feature type="chain" id="PRO_5003939399" description="Signal peptide-containing protein" evidence="1">
    <location>
        <begin position="19"/>
        <end position="494"/>
    </location>
</feature>
<keyword evidence="3" id="KW-1185">Reference proteome</keyword>
<dbReference type="STRING" id="1537102.L0AZM4"/>
<reference evidence="2 3" key="1">
    <citation type="journal article" date="2012" name="BMC Genomics">
        <title>Comparative genomic analysis and phylogenetic position of Theileria equi.</title>
        <authorList>
            <person name="Kappmeyer L.S."/>
            <person name="Thiagarajan M."/>
            <person name="Herndon D.R."/>
            <person name="Ramsay J.D."/>
            <person name="Caler E."/>
            <person name="Djikeng A."/>
            <person name="Gillespie J.J."/>
            <person name="Lau A.O."/>
            <person name="Roalson E.H."/>
            <person name="Silva J.C."/>
            <person name="Silva M.G."/>
            <person name="Suarez C.E."/>
            <person name="Ueti M.W."/>
            <person name="Nene V.M."/>
            <person name="Mealey R.H."/>
            <person name="Knowles D.P."/>
            <person name="Brayton K.A."/>
        </authorList>
    </citation>
    <scope>NUCLEOTIDE SEQUENCE [LARGE SCALE GENOMIC DNA]</scope>
    <source>
        <strain evidence="2 3">WA</strain>
    </source>
</reference>
<dbReference type="GeneID" id="15805703"/>
<sequence>MFFGLLLISCLFSSTCLVFKPCNVYNSAARSEIPHQDYIKINFSSQQELIGTKLREEGLTGALLKGCTDAKERSGLIKRIIDRINAIYRQQGYINSSVKEYRLTDAGKLEIDCSENAIPKSNFRFYIKDPRFGQCVDIKPENIIKKSSSCLPFGRFTQIESDYLAQKLFRGQELIKLDPVIFECIKKTRLYKDLEYVIHKKSDGNVHCDVFCQGFGQTKAIIPALSLSLEREILLNLAYRDANFMDSKSVFRASCRVNLPKLLEYDHALQLQFLSDVVDSALWDRESIDCSLVTVSADSNLAKVMDTGISVALMKRLKGVEFVASGGVDPKTLSVSAGVSKRCQIGHFKTLASLSHSHGKKEGEKTESDKFRIEQRAALNIGKNCRVNAKYIATNKLSHGDFRGKVEGNKRCFIASHELQTQLFKFKISPFAGVFCDMLLEENLDTNISAGIKVTCLNLTLSLPILYILPKGHFKFPKLSKLFKHSVFQLEKSL</sequence>
<dbReference type="AlphaFoldDB" id="L0AZM4"/>
<gene>
    <name evidence="2" type="ORF">BEWA_004550</name>
</gene>
<dbReference type="Proteomes" id="UP000031512">
    <property type="component" value="Chromosome 3"/>
</dbReference>
<dbReference type="KEGG" id="beq:BEWA_004550"/>
<dbReference type="eggNOG" id="ENOG502TNDN">
    <property type="taxonomic scope" value="Eukaryota"/>
</dbReference>
<feature type="signal peptide" evidence="1">
    <location>
        <begin position="1"/>
        <end position="18"/>
    </location>
</feature>
<keyword evidence="1" id="KW-0732">Signal</keyword>
<organism evidence="2 3">
    <name type="scientific">Theileria equi strain WA</name>
    <dbReference type="NCBI Taxonomy" id="1537102"/>
    <lineage>
        <taxon>Eukaryota</taxon>
        <taxon>Sar</taxon>
        <taxon>Alveolata</taxon>
        <taxon>Apicomplexa</taxon>
        <taxon>Aconoidasida</taxon>
        <taxon>Piroplasmida</taxon>
        <taxon>Theileriidae</taxon>
        <taxon>Theileria</taxon>
    </lineage>
</organism>
<dbReference type="EMBL" id="CP001670">
    <property type="protein sequence ID" value="AFZ81047.1"/>
    <property type="molecule type" value="Genomic_DNA"/>
</dbReference>
<dbReference type="RefSeq" id="XP_004830713.1">
    <property type="nucleotide sequence ID" value="XM_004830656.1"/>
</dbReference>
<dbReference type="VEuPathDB" id="PiroplasmaDB:BEWA_004550"/>
<evidence type="ECO:0000313" key="3">
    <source>
        <dbReference type="Proteomes" id="UP000031512"/>
    </source>
</evidence>
<accession>L0AZM4</accession>
<protein>
    <recommendedName>
        <fullName evidence="4">Signal peptide-containing protein</fullName>
    </recommendedName>
</protein>
<dbReference type="OrthoDB" id="361974at2759"/>